<gene>
    <name evidence="7" type="ORF">NA57DRAFT_78834</name>
</gene>
<feature type="binding site" evidence="3">
    <location>
        <position position="86"/>
    </location>
    <ligand>
        <name>FAD</name>
        <dbReference type="ChEBI" id="CHEBI:57692"/>
    </ligand>
</feature>
<evidence type="ECO:0000313" key="8">
    <source>
        <dbReference type="Proteomes" id="UP000799772"/>
    </source>
</evidence>
<dbReference type="OrthoDB" id="269227at2759"/>
<dbReference type="InterPro" id="IPR007867">
    <property type="entry name" value="GMC_OxRtase_C"/>
</dbReference>
<evidence type="ECO:0000256" key="3">
    <source>
        <dbReference type="PIRSR" id="PIRSR000137-2"/>
    </source>
</evidence>
<dbReference type="EMBL" id="ML978130">
    <property type="protein sequence ID" value="KAF2096062.1"/>
    <property type="molecule type" value="Genomic_DNA"/>
</dbReference>
<protein>
    <submittedName>
        <fullName evidence="7">Alcohol oxidase</fullName>
    </submittedName>
</protein>
<dbReference type="InterPro" id="IPR012132">
    <property type="entry name" value="GMC_OxRdtase"/>
</dbReference>
<keyword evidence="3 4" id="KW-0274">FAD</keyword>
<feature type="binding site" evidence="3">
    <location>
        <begin position="484"/>
        <end position="485"/>
    </location>
    <ligand>
        <name>FAD</name>
        <dbReference type="ChEBI" id="CHEBI:57692"/>
    </ligand>
</feature>
<dbReference type="SUPFAM" id="SSF51905">
    <property type="entry name" value="FAD/NAD(P)-binding domain"/>
    <property type="match status" value="1"/>
</dbReference>
<feature type="binding site" evidence="3">
    <location>
        <position position="225"/>
    </location>
    <ligand>
        <name>FAD</name>
        <dbReference type="ChEBI" id="CHEBI:57692"/>
    </ligand>
</feature>
<dbReference type="Proteomes" id="UP000799772">
    <property type="component" value="Unassembled WGS sequence"/>
</dbReference>
<feature type="domain" description="Glucose-methanol-choline oxidoreductase N-terminal" evidence="5">
    <location>
        <begin position="80"/>
        <end position="103"/>
    </location>
</feature>
<evidence type="ECO:0000256" key="2">
    <source>
        <dbReference type="PIRSR" id="PIRSR000137-1"/>
    </source>
</evidence>
<dbReference type="InterPro" id="IPR036188">
    <property type="entry name" value="FAD/NAD-bd_sf"/>
</dbReference>
<dbReference type="PROSITE" id="PS00623">
    <property type="entry name" value="GMC_OXRED_1"/>
    <property type="match status" value="1"/>
</dbReference>
<evidence type="ECO:0000256" key="4">
    <source>
        <dbReference type="RuleBase" id="RU003968"/>
    </source>
</evidence>
<reference evidence="7" key="1">
    <citation type="journal article" date="2020" name="Stud. Mycol.">
        <title>101 Dothideomycetes genomes: a test case for predicting lifestyles and emergence of pathogens.</title>
        <authorList>
            <person name="Haridas S."/>
            <person name="Albert R."/>
            <person name="Binder M."/>
            <person name="Bloem J."/>
            <person name="Labutti K."/>
            <person name="Salamov A."/>
            <person name="Andreopoulos B."/>
            <person name="Baker S."/>
            <person name="Barry K."/>
            <person name="Bills G."/>
            <person name="Bluhm B."/>
            <person name="Cannon C."/>
            <person name="Castanera R."/>
            <person name="Culley D."/>
            <person name="Daum C."/>
            <person name="Ezra D."/>
            <person name="Gonzalez J."/>
            <person name="Henrissat B."/>
            <person name="Kuo A."/>
            <person name="Liang C."/>
            <person name="Lipzen A."/>
            <person name="Lutzoni F."/>
            <person name="Magnuson J."/>
            <person name="Mondo S."/>
            <person name="Nolan M."/>
            <person name="Ohm R."/>
            <person name="Pangilinan J."/>
            <person name="Park H.-J."/>
            <person name="Ramirez L."/>
            <person name="Alfaro M."/>
            <person name="Sun H."/>
            <person name="Tritt A."/>
            <person name="Yoshinaga Y."/>
            <person name="Zwiers L.-H."/>
            <person name="Turgeon B."/>
            <person name="Goodwin S."/>
            <person name="Spatafora J."/>
            <person name="Crous P."/>
            <person name="Grigoriev I."/>
        </authorList>
    </citation>
    <scope>NUCLEOTIDE SEQUENCE</scope>
    <source>
        <strain evidence="7">CBS 133067</strain>
    </source>
</reference>
<evidence type="ECO:0000313" key="7">
    <source>
        <dbReference type="EMBL" id="KAF2096062.1"/>
    </source>
</evidence>
<sequence length="553" mass="60435">MYDFIVVGGGPAGASLATRLAQTKHAPEVLLLEAGAENRENQNTPATEKRSSMAIPKLNWGYKTAPQENFLHRQADYSRGKTLGGTSVINFMVWSRGPRDDYEEWAERVGDSDFNWTNAERLYKSIEGYDVNSGEMSEYFKPDPLVHGTSGPISIENGQIWPEGLHTAVDAIVASGVKLNLDLNSGDPLGLGLIPFMSRKGLRCTASAYTDIAPSNLTLQVNTLVTKLIFEKNKVIGVQTDKGKYLASKEVILAAGAVDTPKILLLSGIGPADHLKQHGIPVVVDLPVGENLRDHSYLQLLYELNDSIIDKHLINSPELLLSARAQFAKDGTGPFTAVNRVFALSWTRDELVEQRVGFADLAEEEKRLFRRSTIPTHEFSVSISQIARCPGKILFGLSSVGMNMQSRGTVRLASADPADAPIIDPKFLSHAFDRDNLVGDLRRMIALSELPDIKSTIKGPLGAPASSSDEDIWDFVRKNMGSCWHPCGTVKMGKADDPEACVDSEFAVKHFEGLRVVDLSVAPFVPSCHTTSTAYWLGELAAEKIARRYGLNG</sequence>
<evidence type="ECO:0000259" key="5">
    <source>
        <dbReference type="PROSITE" id="PS00623"/>
    </source>
</evidence>
<dbReference type="GO" id="GO:0050660">
    <property type="term" value="F:flavin adenine dinucleotide binding"/>
    <property type="evidence" value="ECO:0007669"/>
    <property type="project" value="InterPro"/>
</dbReference>
<dbReference type="PROSITE" id="PS00624">
    <property type="entry name" value="GMC_OXRED_2"/>
    <property type="match status" value="1"/>
</dbReference>
<feature type="active site" description="Proton donor" evidence="2">
    <location>
        <position position="485"/>
    </location>
</feature>
<evidence type="ECO:0000256" key="1">
    <source>
        <dbReference type="ARBA" id="ARBA00010790"/>
    </source>
</evidence>
<dbReference type="AlphaFoldDB" id="A0A9P4ICL1"/>
<feature type="active site" description="Proton acceptor" evidence="2">
    <location>
        <position position="529"/>
    </location>
</feature>
<dbReference type="PANTHER" id="PTHR11552:SF134">
    <property type="entry name" value="GLUCOSE-METHANOL-CHOLINE OXIDOREDUCTASE N-TERMINAL DOMAIN-CONTAINING PROTEIN"/>
    <property type="match status" value="1"/>
</dbReference>
<keyword evidence="4" id="KW-0285">Flavoprotein</keyword>
<dbReference type="Pfam" id="PF00732">
    <property type="entry name" value="GMC_oxred_N"/>
    <property type="match status" value="1"/>
</dbReference>
<comment type="caution">
    <text evidence="7">The sequence shown here is derived from an EMBL/GenBank/DDBJ whole genome shotgun (WGS) entry which is preliminary data.</text>
</comment>
<dbReference type="GO" id="GO:0016614">
    <property type="term" value="F:oxidoreductase activity, acting on CH-OH group of donors"/>
    <property type="evidence" value="ECO:0007669"/>
    <property type="project" value="InterPro"/>
</dbReference>
<feature type="binding site" evidence="3">
    <location>
        <begin position="90"/>
        <end position="93"/>
    </location>
    <ligand>
        <name>FAD</name>
        <dbReference type="ChEBI" id="CHEBI:57692"/>
    </ligand>
</feature>
<dbReference type="SUPFAM" id="SSF54373">
    <property type="entry name" value="FAD-linked reductases, C-terminal domain"/>
    <property type="match status" value="1"/>
</dbReference>
<accession>A0A9P4ICL1</accession>
<comment type="similarity">
    <text evidence="1 4">Belongs to the GMC oxidoreductase family.</text>
</comment>
<dbReference type="InterPro" id="IPR000172">
    <property type="entry name" value="GMC_OxRdtase_N"/>
</dbReference>
<comment type="cofactor">
    <cofactor evidence="3">
        <name>FAD</name>
        <dbReference type="ChEBI" id="CHEBI:57692"/>
    </cofactor>
</comment>
<organism evidence="7 8">
    <name type="scientific">Rhizodiscina lignyota</name>
    <dbReference type="NCBI Taxonomy" id="1504668"/>
    <lineage>
        <taxon>Eukaryota</taxon>
        <taxon>Fungi</taxon>
        <taxon>Dikarya</taxon>
        <taxon>Ascomycota</taxon>
        <taxon>Pezizomycotina</taxon>
        <taxon>Dothideomycetes</taxon>
        <taxon>Pleosporomycetidae</taxon>
        <taxon>Aulographales</taxon>
        <taxon>Rhizodiscinaceae</taxon>
        <taxon>Rhizodiscina</taxon>
    </lineage>
</organism>
<evidence type="ECO:0000259" key="6">
    <source>
        <dbReference type="PROSITE" id="PS00624"/>
    </source>
</evidence>
<feature type="domain" description="Glucose-methanol-choline oxidoreductase N-terminal" evidence="6">
    <location>
        <begin position="256"/>
        <end position="270"/>
    </location>
</feature>
<keyword evidence="8" id="KW-1185">Reference proteome</keyword>
<dbReference type="PANTHER" id="PTHR11552">
    <property type="entry name" value="GLUCOSE-METHANOL-CHOLINE GMC OXIDOREDUCTASE"/>
    <property type="match status" value="1"/>
</dbReference>
<proteinExistence type="inferred from homology"/>
<dbReference type="Gene3D" id="3.30.560.10">
    <property type="entry name" value="Glucose Oxidase, domain 3"/>
    <property type="match status" value="1"/>
</dbReference>
<dbReference type="Gene3D" id="3.50.50.60">
    <property type="entry name" value="FAD/NAD(P)-binding domain"/>
    <property type="match status" value="1"/>
</dbReference>
<name>A0A9P4ICL1_9PEZI</name>
<dbReference type="PIRSF" id="PIRSF000137">
    <property type="entry name" value="Alcohol_oxidase"/>
    <property type="match status" value="1"/>
</dbReference>
<dbReference type="Pfam" id="PF05199">
    <property type="entry name" value="GMC_oxred_C"/>
    <property type="match status" value="1"/>
</dbReference>